<protein>
    <recommendedName>
        <fullName evidence="6 7">Large ribosomal subunit protein bL9</fullName>
    </recommendedName>
</protein>
<evidence type="ECO:0000256" key="2">
    <source>
        <dbReference type="ARBA" id="ARBA00022730"/>
    </source>
</evidence>
<feature type="region of interest" description="Disordered" evidence="8">
    <location>
        <begin position="171"/>
        <end position="204"/>
    </location>
</feature>
<evidence type="ECO:0000259" key="9">
    <source>
        <dbReference type="PROSITE" id="PS00651"/>
    </source>
</evidence>
<dbReference type="GO" id="GO:0005840">
    <property type="term" value="C:ribosome"/>
    <property type="evidence" value="ECO:0007669"/>
    <property type="project" value="UniProtKB-KW"/>
</dbReference>
<dbReference type="EMBL" id="JADIMU010000026">
    <property type="protein sequence ID" value="MBO8442937.1"/>
    <property type="molecule type" value="Genomic_DNA"/>
</dbReference>
<dbReference type="AlphaFoldDB" id="A0A9D9HAY2"/>
<accession>A0A9D9HAY2</accession>
<evidence type="ECO:0000256" key="5">
    <source>
        <dbReference type="ARBA" id="ARBA00023274"/>
    </source>
</evidence>
<dbReference type="PROSITE" id="PS00651">
    <property type="entry name" value="RIBOSOMAL_L9"/>
    <property type="match status" value="1"/>
</dbReference>
<evidence type="ECO:0000256" key="7">
    <source>
        <dbReference type="HAMAP-Rule" id="MF_00503"/>
    </source>
</evidence>
<evidence type="ECO:0000256" key="8">
    <source>
        <dbReference type="SAM" id="MobiDB-lite"/>
    </source>
</evidence>
<dbReference type="PANTHER" id="PTHR21368">
    <property type="entry name" value="50S RIBOSOMAL PROTEIN L9"/>
    <property type="match status" value="1"/>
</dbReference>
<keyword evidence="4 7" id="KW-0689">Ribosomal protein</keyword>
<dbReference type="InterPro" id="IPR000244">
    <property type="entry name" value="Ribosomal_bL9"/>
</dbReference>
<dbReference type="SUPFAM" id="SSF55653">
    <property type="entry name" value="Ribosomal protein L9 C-domain"/>
    <property type="match status" value="1"/>
</dbReference>
<comment type="function">
    <text evidence="7">Binds to the 23S rRNA.</text>
</comment>
<dbReference type="Proteomes" id="UP000823633">
    <property type="component" value="Unassembled WGS sequence"/>
</dbReference>
<feature type="compositionally biased region" description="Acidic residues" evidence="8">
    <location>
        <begin position="181"/>
        <end position="194"/>
    </location>
</feature>
<evidence type="ECO:0000256" key="4">
    <source>
        <dbReference type="ARBA" id="ARBA00022980"/>
    </source>
</evidence>
<reference evidence="10" key="2">
    <citation type="journal article" date="2021" name="PeerJ">
        <title>Extensive microbial diversity within the chicken gut microbiome revealed by metagenomics and culture.</title>
        <authorList>
            <person name="Gilroy R."/>
            <person name="Ravi A."/>
            <person name="Getino M."/>
            <person name="Pursley I."/>
            <person name="Horton D.L."/>
            <person name="Alikhan N.F."/>
            <person name="Baker D."/>
            <person name="Gharbi K."/>
            <person name="Hall N."/>
            <person name="Watson M."/>
            <person name="Adriaenssens E.M."/>
            <person name="Foster-Nyarko E."/>
            <person name="Jarju S."/>
            <person name="Secka A."/>
            <person name="Antonio M."/>
            <person name="Oren A."/>
            <person name="Chaudhuri R.R."/>
            <person name="La Ragione R."/>
            <person name="Hildebrand F."/>
            <person name="Pallen M.J."/>
        </authorList>
    </citation>
    <scope>NUCLEOTIDE SEQUENCE</scope>
    <source>
        <strain evidence="10">11167</strain>
    </source>
</reference>
<dbReference type="NCBIfam" id="TIGR00158">
    <property type="entry name" value="L9"/>
    <property type="match status" value="1"/>
</dbReference>
<dbReference type="InterPro" id="IPR036791">
    <property type="entry name" value="Ribosomal_bL9_C_sf"/>
</dbReference>
<organism evidence="10 11">
    <name type="scientific">Candidatus Aphodenecus pullistercoris</name>
    <dbReference type="NCBI Taxonomy" id="2840669"/>
    <lineage>
        <taxon>Bacteria</taxon>
        <taxon>Pseudomonadati</taxon>
        <taxon>Spirochaetota</taxon>
        <taxon>Spirochaetia</taxon>
        <taxon>Spirochaetales</taxon>
        <taxon>Candidatus Aphodenecus</taxon>
    </lineage>
</organism>
<dbReference type="GO" id="GO:0006412">
    <property type="term" value="P:translation"/>
    <property type="evidence" value="ECO:0007669"/>
    <property type="project" value="UniProtKB-UniRule"/>
</dbReference>
<dbReference type="SUPFAM" id="SSF55658">
    <property type="entry name" value="L9 N-domain-like"/>
    <property type="match status" value="1"/>
</dbReference>
<dbReference type="Pfam" id="PF01281">
    <property type="entry name" value="Ribosomal_L9_N"/>
    <property type="match status" value="1"/>
</dbReference>
<keyword evidence="5 7" id="KW-0687">Ribonucleoprotein</keyword>
<dbReference type="GO" id="GO:0019843">
    <property type="term" value="F:rRNA binding"/>
    <property type="evidence" value="ECO:0007669"/>
    <property type="project" value="UniProtKB-UniRule"/>
</dbReference>
<dbReference type="InterPro" id="IPR020594">
    <property type="entry name" value="Ribosomal_bL9_bac/chp"/>
</dbReference>
<feature type="domain" description="Ribosomal protein L9" evidence="9">
    <location>
        <begin position="13"/>
        <end position="40"/>
    </location>
</feature>
<evidence type="ECO:0000256" key="1">
    <source>
        <dbReference type="ARBA" id="ARBA00010605"/>
    </source>
</evidence>
<dbReference type="InterPro" id="IPR020070">
    <property type="entry name" value="Ribosomal_bL9_N"/>
</dbReference>
<dbReference type="Pfam" id="PF03948">
    <property type="entry name" value="Ribosomal_L9_C"/>
    <property type="match status" value="1"/>
</dbReference>
<dbReference type="InterPro" id="IPR036935">
    <property type="entry name" value="Ribosomal_bL9_N_sf"/>
</dbReference>
<evidence type="ECO:0000256" key="3">
    <source>
        <dbReference type="ARBA" id="ARBA00022884"/>
    </source>
</evidence>
<proteinExistence type="inferred from homology"/>
<dbReference type="GO" id="GO:0003735">
    <property type="term" value="F:structural constituent of ribosome"/>
    <property type="evidence" value="ECO:0007669"/>
    <property type="project" value="InterPro"/>
</dbReference>
<keyword evidence="3 7" id="KW-0694">RNA-binding</keyword>
<dbReference type="InterPro" id="IPR020069">
    <property type="entry name" value="Ribosomal_bL9_C"/>
</dbReference>
<evidence type="ECO:0000313" key="10">
    <source>
        <dbReference type="EMBL" id="MBO8442937.1"/>
    </source>
</evidence>
<reference evidence="10" key="1">
    <citation type="submission" date="2020-10" db="EMBL/GenBank/DDBJ databases">
        <authorList>
            <person name="Gilroy R."/>
        </authorList>
    </citation>
    <scope>NUCLEOTIDE SEQUENCE</scope>
    <source>
        <strain evidence="10">11167</strain>
    </source>
</reference>
<comment type="caution">
    <text evidence="10">The sequence shown here is derived from an EMBL/GenBank/DDBJ whole genome shotgun (WGS) entry which is preliminary data.</text>
</comment>
<sequence>MKIILNQDVVNLGEEGDVVVVKDGYARNYLLPTGAAVLYNKTNAAIFASRAAQIEKRKAEKRAQSASMKEKLDATVLNLVVPAGESGKLFGSVTSTMVQEALSKLGLEVERKRIEVATHAIKMVGTYSVIVHLYENEFSTVKLVVESEEMVRERKAAEAKAEADAKAKAEAEAAAAAVAEAEAETEAPAEESAVEETASSEDAN</sequence>
<evidence type="ECO:0000313" key="11">
    <source>
        <dbReference type="Proteomes" id="UP000823633"/>
    </source>
</evidence>
<feature type="compositionally biased region" description="Low complexity" evidence="8">
    <location>
        <begin position="195"/>
        <end position="204"/>
    </location>
</feature>
<evidence type="ECO:0000256" key="6">
    <source>
        <dbReference type="ARBA" id="ARBA00035292"/>
    </source>
</evidence>
<dbReference type="GO" id="GO:1990904">
    <property type="term" value="C:ribonucleoprotein complex"/>
    <property type="evidence" value="ECO:0007669"/>
    <property type="project" value="UniProtKB-KW"/>
</dbReference>
<dbReference type="HAMAP" id="MF_00503">
    <property type="entry name" value="Ribosomal_bL9"/>
    <property type="match status" value="1"/>
</dbReference>
<gene>
    <name evidence="7" type="primary">rplI</name>
    <name evidence="10" type="ORF">IAC42_04180</name>
</gene>
<keyword evidence="2 7" id="KW-0699">rRNA-binding</keyword>
<name>A0A9D9HAY2_9SPIR</name>
<dbReference type="InterPro" id="IPR009027">
    <property type="entry name" value="Ribosomal_bL9/RNase_H1_N"/>
</dbReference>
<dbReference type="Gene3D" id="3.40.5.10">
    <property type="entry name" value="Ribosomal protein L9, N-terminal domain"/>
    <property type="match status" value="1"/>
</dbReference>
<comment type="similarity">
    <text evidence="1 7">Belongs to the bacterial ribosomal protein bL9 family.</text>
</comment>
<dbReference type="Gene3D" id="3.10.430.100">
    <property type="entry name" value="Ribosomal protein L9, C-terminal domain"/>
    <property type="match status" value="1"/>
</dbReference>